<dbReference type="PANTHER" id="PTHR42682:SF3">
    <property type="entry name" value="FORMATE HYDROGENLYASE SUBUNIT 3-RELATED"/>
    <property type="match status" value="1"/>
</dbReference>
<feature type="domain" description="NADH:quinone oxidoreductase/Mrp antiporter transmembrane" evidence="9">
    <location>
        <begin position="140"/>
        <end position="413"/>
    </location>
</feature>
<evidence type="ECO:0000256" key="8">
    <source>
        <dbReference type="SAM" id="Phobius"/>
    </source>
</evidence>
<evidence type="ECO:0000256" key="4">
    <source>
        <dbReference type="ARBA" id="ARBA00022989"/>
    </source>
</evidence>
<dbReference type="InterPro" id="IPR001750">
    <property type="entry name" value="ND/Mrp_TM"/>
</dbReference>
<evidence type="ECO:0000256" key="6">
    <source>
        <dbReference type="ARBA" id="ARBA00023136"/>
    </source>
</evidence>
<dbReference type="Proteomes" id="UP000683557">
    <property type="component" value="Chromosome"/>
</dbReference>
<dbReference type="PROSITE" id="PS51257">
    <property type="entry name" value="PROKAR_LIPOPROTEIN"/>
    <property type="match status" value="1"/>
</dbReference>
<evidence type="ECO:0000313" key="11">
    <source>
        <dbReference type="Proteomes" id="UP000683557"/>
    </source>
</evidence>
<sequence length="657" mass="69042">MFFDMMRDPAILVLCSIALAGCSGLPGLVLRDGTLGQRLASVAALTSSLLALPSLLYLLIGGGEASFLLNWNLPFGPCEVALDPLSLFFLIPIFLIFPAGSLYALGYWPAASHSSQRSVTFFYGLLACAMALVVVSRNGALFVMAWEIMALSGYFLLVAEHREGEVRGAGTVYLVASHLGGAALLVLFASLFMITGSFGFPAAGSLAVGAGLAATLFWLVLAGFGSKAGIMPLHLWLPSAHANAPSHVSALLSGVMLKIGIYGILRVISFFTERPLWWGGVLTVAGLGSAVMGICVASAQKDIKRLLAYSSIENLGIISAGIGMFLLGDGTGNQRLAFLGLAGALFHVLNHVIFKPLLFFCAGSVMHATGTRDLDRMGGLARRLPYTAFFTLCGAVAICGLPPFNGFASEMLLYLGFFGEARAGQPFVALGAPVLALVGGVAVISFVKLYGIAFLGEPRTAAAAEAHEATGTMLAPIALLACLALTGGLFPQLFLALVQPAMRVLAPGLARAAVLPIAPVWFALAGVSVICLAAILYLFLKAKTGGSAVSAPTWGCGYLRPSPRIQYTGSSFGAFFSSLSGSLIRTRITVGQVAGLTPAAVRLSYHPEETLLHRVVLPVLNVLGIGCAFVRRLQHGEVQIYILYIFVTLMLLLLWVH</sequence>
<feature type="transmembrane region" description="Helical" evidence="8">
    <location>
        <begin position="206"/>
        <end position="224"/>
    </location>
</feature>
<dbReference type="InterPro" id="IPR052175">
    <property type="entry name" value="ComplexI-like_HydComp"/>
</dbReference>
<dbReference type="Pfam" id="PF00361">
    <property type="entry name" value="Proton_antipo_M"/>
    <property type="match status" value="1"/>
</dbReference>
<feature type="transmembrane region" description="Helical" evidence="8">
    <location>
        <begin position="306"/>
        <end position="327"/>
    </location>
</feature>
<evidence type="ECO:0000256" key="5">
    <source>
        <dbReference type="ARBA" id="ARBA00023002"/>
    </source>
</evidence>
<proteinExistence type="predicted"/>
<keyword evidence="2" id="KW-1003">Cell membrane</keyword>
<feature type="transmembrane region" description="Helical" evidence="8">
    <location>
        <begin position="427"/>
        <end position="453"/>
    </location>
</feature>
<evidence type="ECO:0000256" key="1">
    <source>
        <dbReference type="ARBA" id="ARBA00004651"/>
    </source>
</evidence>
<dbReference type="EMBL" id="CP076723">
    <property type="protein sequence ID" value="QWV95633.1"/>
    <property type="molecule type" value="Genomic_DNA"/>
</dbReference>
<feature type="transmembrane region" description="Helical" evidence="8">
    <location>
        <begin position="339"/>
        <end position="366"/>
    </location>
</feature>
<keyword evidence="4 8" id="KW-1133">Transmembrane helix</keyword>
<keyword evidence="6 8" id="KW-0472">Membrane</keyword>
<comment type="subcellular location">
    <subcellularLocation>
        <location evidence="1">Cell membrane</location>
        <topology evidence="1">Multi-pass membrane protein</topology>
    </subcellularLocation>
    <subcellularLocation>
        <location evidence="7">Membrane</location>
        <topology evidence="7">Multi-pass membrane protein</topology>
    </subcellularLocation>
</comment>
<evidence type="ECO:0000256" key="7">
    <source>
        <dbReference type="RuleBase" id="RU000320"/>
    </source>
</evidence>
<evidence type="ECO:0000313" key="10">
    <source>
        <dbReference type="EMBL" id="QWV95633.1"/>
    </source>
</evidence>
<organism evidence="10 11">
    <name type="scientific">Geomonas oryzisoli</name>
    <dbReference type="NCBI Taxonomy" id="2847992"/>
    <lineage>
        <taxon>Bacteria</taxon>
        <taxon>Pseudomonadati</taxon>
        <taxon>Thermodesulfobacteriota</taxon>
        <taxon>Desulfuromonadia</taxon>
        <taxon>Geobacterales</taxon>
        <taxon>Geobacteraceae</taxon>
        <taxon>Geomonas</taxon>
    </lineage>
</organism>
<feature type="transmembrane region" description="Helical" evidence="8">
    <location>
        <begin position="171"/>
        <end position="194"/>
    </location>
</feature>
<feature type="transmembrane region" description="Helical" evidence="8">
    <location>
        <begin position="611"/>
        <end position="631"/>
    </location>
</feature>
<feature type="transmembrane region" description="Helical" evidence="8">
    <location>
        <begin position="519"/>
        <end position="540"/>
    </location>
</feature>
<reference evidence="10 11" key="1">
    <citation type="submission" date="2021-06" db="EMBL/GenBank/DDBJ databases">
        <title>Gemonas diversity in paddy soil.</title>
        <authorList>
            <person name="Liu G."/>
        </authorList>
    </citation>
    <scope>NUCLEOTIDE SEQUENCE [LARGE SCALE GENOMIC DNA]</scope>
    <source>
        <strain evidence="10 11">RG10</strain>
    </source>
</reference>
<feature type="transmembrane region" description="Helical" evidence="8">
    <location>
        <begin position="386"/>
        <end position="415"/>
    </location>
</feature>
<feature type="transmembrane region" description="Helical" evidence="8">
    <location>
        <begin position="85"/>
        <end position="106"/>
    </location>
</feature>
<dbReference type="PANTHER" id="PTHR42682">
    <property type="entry name" value="HYDROGENASE-4 COMPONENT F"/>
    <property type="match status" value="1"/>
</dbReference>
<evidence type="ECO:0000259" key="9">
    <source>
        <dbReference type="Pfam" id="PF00361"/>
    </source>
</evidence>
<protein>
    <submittedName>
        <fullName evidence="10">Hydrogenase</fullName>
    </submittedName>
</protein>
<feature type="transmembrane region" description="Helical" evidence="8">
    <location>
        <begin position="244"/>
        <end position="265"/>
    </location>
</feature>
<evidence type="ECO:0000256" key="2">
    <source>
        <dbReference type="ARBA" id="ARBA00022475"/>
    </source>
</evidence>
<keyword evidence="3 7" id="KW-0812">Transmembrane</keyword>
<evidence type="ECO:0000256" key="3">
    <source>
        <dbReference type="ARBA" id="ARBA00022692"/>
    </source>
</evidence>
<feature type="transmembrane region" description="Helical" evidence="8">
    <location>
        <begin position="638"/>
        <end position="656"/>
    </location>
</feature>
<gene>
    <name evidence="10" type="ORF">KP004_04535</name>
</gene>
<keyword evidence="11" id="KW-1185">Reference proteome</keyword>
<feature type="transmembrane region" description="Helical" evidence="8">
    <location>
        <begin position="277"/>
        <end position="300"/>
    </location>
</feature>
<feature type="transmembrane region" description="Helical" evidence="8">
    <location>
        <begin position="140"/>
        <end position="159"/>
    </location>
</feature>
<accession>A0ABX8JB29</accession>
<keyword evidence="5" id="KW-0560">Oxidoreductase</keyword>
<name>A0ABX8JB29_9BACT</name>
<feature type="transmembrane region" description="Helical" evidence="8">
    <location>
        <begin position="473"/>
        <end position="498"/>
    </location>
</feature>
<feature type="transmembrane region" description="Helical" evidence="8">
    <location>
        <begin position="118"/>
        <end position="135"/>
    </location>
</feature>